<feature type="compositionally biased region" description="Basic and acidic residues" evidence="6">
    <location>
        <begin position="326"/>
        <end position="338"/>
    </location>
</feature>
<dbReference type="RefSeq" id="XP_031378647.1">
    <property type="nucleotide sequence ID" value="XM_031522787.1"/>
</dbReference>
<dbReference type="PANTHER" id="PTHR34067:SF24">
    <property type="entry name" value="METHYL-CPG-BINDING DOMAIN-CONTAINING PROTEIN 13"/>
    <property type="match status" value="1"/>
</dbReference>
<feature type="compositionally biased region" description="Basic and acidic residues" evidence="6">
    <location>
        <begin position="463"/>
        <end position="476"/>
    </location>
</feature>
<feature type="region of interest" description="Disordered" evidence="6">
    <location>
        <begin position="886"/>
        <end position="917"/>
    </location>
</feature>
<dbReference type="GeneID" id="116194073"/>
<feature type="compositionally biased region" description="Polar residues" evidence="6">
    <location>
        <begin position="367"/>
        <end position="376"/>
    </location>
</feature>
<dbReference type="InterPro" id="IPR016177">
    <property type="entry name" value="DNA-bd_dom_sf"/>
</dbReference>
<feature type="compositionally biased region" description="Basic and acidic residues" evidence="6">
    <location>
        <begin position="418"/>
        <end position="427"/>
    </location>
</feature>
<dbReference type="AlphaFoldDB" id="A0A6P8C555"/>
<dbReference type="InterPro" id="IPR038945">
    <property type="entry name" value="MBD13-like"/>
</dbReference>
<keyword evidence="2" id="KW-0805">Transcription regulation</keyword>
<feature type="domain" description="MBD" evidence="7">
    <location>
        <begin position="260"/>
        <end position="327"/>
    </location>
</feature>
<feature type="compositionally biased region" description="Basic and acidic residues" evidence="6">
    <location>
        <begin position="142"/>
        <end position="155"/>
    </location>
</feature>
<feature type="region of interest" description="Disordered" evidence="6">
    <location>
        <begin position="62"/>
        <end position="155"/>
    </location>
</feature>
<feature type="region of interest" description="Disordered" evidence="6">
    <location>
        <begin position="324"/>
        <end position="566"/>
    </location>
</feature>
<feature type="compositionally biased region" description="Polar residues" evidence="6">
    <location>
        <begin position="639"/>
        <end position="653"/>
    </location>
</feature>
<keyword evidence="3" id="KW-0238">DNA-binding</keyword>
<reference evidence="9" key="2">
    <citation type="submission" date="2025-08" db="UniProtKB">
        <authorList>
            <consortium name="RefSeq"/>
        </authorList>
    </citation>
    <scope>IDENTIFICATION</scope>
    <source>
        <tissue evidence="9">Leaf</tissue>
    </source>
</reference>
<dbReference type="Gene3D" id="3.30.890.10">
    <property type="entry name" value="Methyl-cpg-binding Protein 2, Chain A"/>
    <property type="match status" value="2"/>
</dbReference>
<keyword evidence="4" id="KW-0804">Transcription</keyword>
<evidence type="ECO:0000259" key="7">
    <source>
        <dbReference type="PROSITE" id="PS50982"/>
    </source>
</evidence>
<dbReference type="GO" id="GO:0003677">
    <property type="term" value="F:DNA binding"/>
    <property type="evidence" value="ECO:0007669"/>
    <property type="project" value="UniProtKB-KW"/>
</dbReference>
<dbReference type="PANTHER" id="PTHR34067">
    <property type="entry name" value="OS04G0193200 PROTEIN"/>
    <property type="match status" value="1"/>
</dbReference>
<protein>
    <submittedName>
        <fullName evidence="9">Methyl-CpG-binding domain-containing protein 13 isoform X1</fullName>
    </submittedName>
</protein>
<feature type="compositionally biased region" description="Basic and acidic residues" evidence="6">
    <location>
        <begin position="780"/>
        <end position="792"/>
    </location>
</feature>
<feature type="compositionally biased region" description="Basic and acidic residues" evidence="6">
    <location>
        <begin position="348"/>
        <end position="366"/>
    </location>
</feature>
<dbReference type="Proteomes" id="UP000515151">
    <property type="component" value="Chromosome 2"/>
</dbReference>
<evidence type="ECO:0000256" key="5">
    <source>
        <dbReference type="ARBA" id="ARBA00023242"/>
    </source>
</evidence>
<feature type="compositionally biased region" description="Basic and acidic residues" evidence="6">
    <location>
        <begin position="223"/>
        <end position="239"/>
    </location>
</feature>
<organism evidence="8 9">
    <name type="scientific">Punica granatum</name>
    <name type="common">Pomegranate</name>
    <dbReference type="NCBI Taxonomy" id="22663"/>
    <lineage>
        <taxon>Eukaryota</taxon>
        <taxon>Viridiplantae</taxon>
        <taxon>Streptophyta</taxon>
        <taxon>Embryophyta</taxon>
        <taxon>Tracheophyta</taxon>
        <taxon>Spermatophyta</taxon>
        <taxon>Magnoliopsida</taxon>
        <taxon>eudicotyledons</taxon>
        <taxon>Gunneridae</taxon>
        <taxon>Pentapetalae</taxon>
        <taxon>rosids</taxon>
        <taxon>malvids</taxon>
        <taxon>Myrtales</taxon>
        <taxon>Lythraceae</taxon>
        <taxon>Punica</taxon>
    </lineage>
</organism>
<feature type="domain" description="MBD" evidence="7">
    <location>
        <begin position="1"/>
        <end position="84"/>
    </location>
</feature>
<keyword evidence="5" id="KW-0539">Nucleus</keyword>
<feature type="compositionally biased region" description="Basic and acidic residues" evidence="6">
    <location>
        <begin position="196"/>
        <end position="208"/>
    </location>
</feature>
<feature type="region of interest" description="Disordered" evidence="6">
    <location>
        <begin position="751"/>
        <end position="831"/>
    </location>
</feature>
<evidence type="ECO:0000256" key="2">
    <source>
        <dbReference type="ARBA" id="ARBA00023015"/>
    </source>
</evidence>
<feature type="compositionally biased region" description="Polar residues" evidence="6">
    <location>
        <begin position="856"/>
        <end position="869"/>
    </location>
</feature>
<dbReference type="GO" id="GO:0005634">
    <property type="term" value="C:nucleus"/>
    <property type="evidence" value="ECO:0007669"/>
    <property type="project" value="UniProtKB-SubCell"/>
</dbReference>
<dbReference type="OrthoDB" id="10072024at2759"/>
<sequence>MADQSSDDWLPAGWTVNLRVRPSGKKDKYIYCRLECNMQHYFAPSGHKFYSKAEVTRYLKTVPCSPPQSKEEKGAIVEESAEDASADAVQKDSPNPQEKGKLGLELFSQNHGSPESEEKFYSAEETAEDDCGNATQSGSLNSEDKENAKRDQPAEICAREDKALAVDEYAQNVCDSPMDEAKSNLEQSTENRSSPRFKEVKNVDHEESADQICGNAAENGSHQSKEEEKDGRDACDHVKQACSSSPKEKKKTRAKQSGNVSVERGVAEGLPDGWIKEIKVTKKKNVVRRDPYYIDPVSGYIFRSMKDALRYVATGDIGRLAFKRKDKGDSDAELEDAKSSSPSAIKSKKLDENGIITEDQRSKRTEQQNLDENGTSAKDENSIQHAGATDGQVRGSADVGGAKPGVSVPDLSGSNLPKLRERTEGRNNTDGTNLTPANEAGVPRDVWPLQKTGEVPALADKAAVPRDEMRLEKMEDMPATAEASGVPQDDQPPKQSEKTPPAANECGVLRAEQCLGEEETPEPADEAGIPQDEQCLEMTEEAVGNKTTPQGTPKSRKRKLLDLPRRTSSRLAGVAVDPNLEVTGARVLRTAIRRLDEGEASGVKSVSPDAVDPSLEVTRTRALRTPTGRLGEGEASGVKSVTTNSCGQLQPLSKRTRRGNKLSDSMTRVGPSEAVLEEDANKVETDQAEAVTTRGRCQLQPQTKRARRGNKLLDSVNCAGPSEAVLQDNADKLERNRAEGVTATDCCQLQPHTKRTRRGNKLAETITSVAPSEAVLEEDADKHERDRADDKKKGKSTLSSPQENIFAANHAEKPRANEESEEKPMLPFELPSGDILSDPCIEFAIKTLTGIDFDTSKNTPKSSNDSNVSRDVASLKVKAEHMEIEREINKQQAPPDKSTSKACNYEEKAGSEIPGSSLSNLPFGDSWQDPCIEFAIKTLTGAIPVEYDLDIPDLMRQQIRSSQIQESSEVALSNVGLDNFCRTDLLWQHSGDASSDKTAHRQQSGVIPIAQQPGNNVDLHRKGGAVLRQHRQDRGNKYQR</sequence>
<feature type="compositionally biased region" description="Acidic residues" evidence="6">
    <location>
        <begin position="515"/>
        <end position="525"/>
    </location>
</feature>
<dbReference type="Pfam" id="PF01429">
    <property type="entry name" value="MBD"/>
    <property type="match status" value="1"/>
</dbReference>
<dbReference type="InterPro" id="IPR001739">
    <property type="entry name" value="Methyl_CpG_DNA-bd"/>
</dbReference>
<evidence type="ECO:0000256" key="6">
    <source>
        <dbReference type="SAM" id="MobiDB-lite"/>
    </source>
</evidence>
<reference evidence="8" key="1">
    <citation type="journal article" date="2020" name="Plant Biotechnol. J.">
        <title>The pomegranate (Punica granatum L.) draft genome dissects genetic divergence between soft- and hard-seeded cultivars.</title>
        <authorList>
            <person name="Luo X."/>
            <person name="Li H."/>
            <person name="Wu Z."/>
            <person name="Yao W."/>
            <person name="Zhao P."/>
            <person name="Cao D."/>
            <person name="Yu H."/>
            <person name="Li K."/>
            <person name="Poudel K."/>
            <person name="Zhao D."/>
            <person name="Zhang F."/>
            <person name="Xia X."/>
            <person name="Chen L."/>
            <person name="Wang Q."/>
            <person name="Jing D."/>
            <person name="Cao S."/>
        </authorList>
    </citation>
    <scope>NUCLEOTIDE SEQUENCE [LARGE SCALE GENOMIC DNA]</scope>
    <source>
        <strain evidence="8">cv. Tunisia</strain>
    </source>
</reference>
<feature type="region of interest" description="Disordered" evidence="6">
    <location>
        <begin position="598"/>
        <end position="710"/>
    </location>
</feature>
<feature type="region of interest" description="Disordered" evidence="6">
    <location>
        <begin position="175"/>
        <end position="267"/>
    </location>
</feature>
<dbReference type="PROSITE" id="PS50982">
    <property type="entry name" value="MBD"/>
    <property type="match status" value="2"/>
</dbReference>
<comment type="subcellular location">
    <subcellularLocation>
        <location evidence="1">Nucleus</location>
    </subcellularLocation>
</comment>
<accession>A0A6P8C555</accession>
<dbReference type="CDD" id="cd00122">
    <property type="entry name" value="MBD"/>
    <property type="match status" value="1"/>
</dbReference>
<name>A0A6P8C555_PUNGR</name>
<evidence type="ECO:0000256" key="3">
    <source>
        <dbReference type="ARBA" id="ARBA00023125"/>
    </source>
</evidence>
<evidence type="ECO:0000256" key="1">
    <source>
        <dbReference type="ARBA" id="ARBA00004123"/>
    </source>
</evidence>
<evidence type="ECO:0000313" key="8">
    <source>
        <dbReference type="Proteomes" id="UP000515151"/>
    </source>
</evidence>
<evidence type="ECO:0000313" key="9">
    <source>
        <dbReference type="RefSeq" id="XP_031378647.1"/>
    </source>
</evidence>
<feature type="region of interest" description="Disordered" evidence="6">
    <location>
        <begin position="852"/>
        <end position="873"/>
    </location>
</feature>
<gene>
    <name evidence="9" type="primary">LOC116194073</name>
</gene>
<dbReference type="SUPFAM" id="SSF54171">
    <property type="entry name" value="DNA-binding domain"/>
    <property type="match status" value="2"/>
</dbReference>
<evidence type="ECO:0000256" key="4">
    <source>
        <dbReference type="ARBA" id="ARBA00023163"/>
    </source>
</evidence>
<proteinExistence type="predicted"/>
<feature type="compositionally biased region" description="Polar residues" evidence="6">
    <location>
        <begin position="184"/>
        <end position="194"/>
    </location>
</feature>
<feature type="compositionally biased region" description="Basic and acidic residues" evidence="6">
    <location>
        <begin position="810"/>
        <end position="824"/>
    </location>
</feature>
<keyword evidence="8" id="KW-1185">Reference proteome</keyword>